<dbReference type="Pfam" id="PF00055">
    <property type="entry name" value="Laminin_N"/>
    <property type="match status" value="1"/>
</dbReference>
<comment type="caution">
    <text evidence="20">Lacks conserved residue(s) required for the propagation of feature annotation.</text>
</comment>
<feature type="disulfide bond" evidence="19">
    <location>
        <begin position="2616"/>
        <end position="2643"/>
    </location>
</feature>
<dbReference type="CDD" id="cd00110">
    <property type="entry name" value="LamG"/>
    <property type="match status" value="5"/>
</dbReference>
<keyword evidence="9" id="KW-0130">Cell adhesion</keyword>
<evidence type="ECO:0000256" key="17">
    <source>
        <dbReference type="ARBA" id="ARBA00078827"/>
    </source>
</evidence>
<dbReference type="GO" id="GO:0007155">
    <property type="term" value="P:cell adhesion"/>
    <property type="evidence" value="ECO:0007669"/>
    <property type="project" value="UniProtKB-KW"/>
</dbReference>
<feature type="domain" description="Laminin IV type A" evidence="24">
    <location>
        <begin position="487"/>
        <end position="687"/>
    </location>
</feature>
<evidence type="ECO:0000259" key="25">
    <source>
        <dbReference type="PROSITE" id="PS51117"/>
    </source>
</evidence>
<dbReference type="Proteomes" id="UP000028760">
    <property type="component" value="Unassembled WGS sequence"/>
</dbReference>
<dbReference type="SUPFAM" id="SSF57196">
    <property type="entry name" value="EGF/Laminin"/>
    <property type="match status" value="12"/>
</dbReference>
<evidence type="ECO:0000256" key="20">
    <source>
        <dbReference type="PROSITE-ProRule" id="PRU00460"/>
    </source>
</evidence>
<dbReference type="PROSITE" id="PS50025">
    <property type="entry name" value="LAM_G_DOMAIN"/>
    <property type="match status" value="5"/>
</dbReference>
<evidence type="ECO:0000313" key="26">
    <source>
        <dbReference type="Ensembl" id="ENSPFOP00000010719.2"/>
    </source>
</evidence>
<feature type="domain" description="Laminin EGF-like" evidence="23">
    <location>
        <begin position="965"/>
        <end position="1010"/>
    </location>
</feature>
<dbReference type="GO" id="GO:0007411">
    <property type="term" value="P:axon guidance"/>
    <property type="evidence" value="ECO:0007669"/>
    <property type="project" value="TreeGrafter"/>
</dbReference>
<dbReference type="PANTHER" id="PTHR10574:SF409">
    <property type="entry name" value="LAMININ SUBUNIT ALPHA-1"/>
    <property type="match status" value="1"/>
</dbReference>
<dbReference type="Pfam" id="PF06009">
    <property type="entry name" value="Laminin_II"/>
    <property type="match status" value="1"/>
</dbReference>
<keyword evidence="4" id="KW-0272">Extracellular matrix</keyword>
<name>A0A087XY66_POEFO</name>
<feature type="domain" description="Laminin EGF-like" evidence="23">
    <location>
        <begin position="721"/>
        <end position="766"/>
    </location>
</feature>
<feature type="domain" description="Laminin N-terminal" evidence="25">
    <location>
        <begin position="1"/>
        <end position="249"/>
    </location>
</feature>
<feature type="domain" description="Laminin EGF-like" evidence="23">
    <location>
        <begin position="1365"/>
        <end position="1413"/>
    </location>
</feature>
<dbReference type="SMART" id="SM00136">
    <property type="entry name" value="LamNT"/>
    <property type="match status" value="1"/>
</dbReference>
<proteinExistence type="predicted"/>
<dbReference type="GO" id="GO:0005201">
    <property type="term" value="F:extracellular matrix structural constituent"/>
    <property type="evidence" value="ECO:0007669"/>
    <property type="project" value="TreeGrafter"/>
</dbReference>
<dbReference type="GO" id="GO:0043256">
    <property type="term" value="C:laminin complex"/>
    <property type="evidence" value="ECO:0007669"/>
    <property type="project" value="UniProtKB-ARBA"/>
</dbReference>
<dbReference type="Pfam" id="PF00054">
    <property type="entry name" value="Laminin_G_1"/>
    <property type="match status" value="3"/>
</dbReference>
<dbReference type="InterPro" id="IPR013320">
    <property type="entry name" value="ConA-like_dom_sf"/>
</dbReference>
<dbReference type="InterPro" id="IPR002049">
    <property type="entry name" value="LE_dom"/>
</dbReference>
<feature type="domain" description="Laminin EGF-like" evidence="23">
    <location>
        <begin position="377"/>
        <end position="429"/>
    </location>
</feature>
<feature type="disulfide bond" evidence="20">
    <location>
        <begin position="1471"/>
        <end position="1488"/>
    </location>
</feature>
<dbReference type="FunFam" id="2.60.120.260:FF:000017">
    <property type="entry name" value="Laminin subunit alpha 2"/>
    <property type="match status" value="1"/>
</dbReference>
<dbReference type="Gene3D" id="2.10.25.10">
    <property type="entry name" value="Laminin"/>
    <property type="match status" value="11"/>
</dbReference>
<feature type="domain" description="Laminin EGF-like" evidence="23">
    <location>
        <begin position="918"/>
        <end position="964"/>
    </location>
</feature>
<feature type="disulfide bond" evidence="20">
    <location>
        <begin position="405"/>
        <end position="414"/>
    </location>
</feature>
<evidence type="ECO:0000256" key="3">
    <source>
        <dbReference type="ARBA" id="ARBA00022525"/>
    </source>
</evidence>
<sequence>GLFPAIFNLANNAEISSNATCGDPEPEVYCKLVEHVPGRRIKNPHCPRCDANSVLAKERHPIINAIDGTNQWWQSPSIKNGRQFHWITITLDLNQIFQVAYIIIKAANSPRPGNWILERSLDGVTFDPWQYYAISDSECLHRYNITPRFGPPTYRSDTEVICTSYYSRLNPLEHGEIHTSLINGRPGADDLTPDLLNFTSARYIRVRLQRIRTLNADLMTLSVHDPRDVDPIVTRRYYYSIKDISVGGMCICYGHAQSCPLDPVTKKLKCVCEHNTCGENCNECCPGYHQLPWQPGTLSEGNTCEKCNCHNKASDCFYNQTISDLGLSLNRHGVRRGGGVCIDCQQNTIGTNCESCRDGYYRPAEASPYSDLPCVECSCDLRGSRSSVCHKDDTEPGLSVGQCQCKDGFSGRHCDRCAFGFRDFPACARCECNLAGSTNSDPCSSCTCKVNVLGVHCDQCKPGFYDLQQQNPLGCTDCFCFGVSDICQSSDWSVTQVMHLTCAQVVLSDAVLQPSDPVQAALGVHGNDLGIPSNASSTVAHKHRLVWGAPRHFLGNKLVSFGGQLVFSVVYDVAPDNRDQTLTVLSDVIMQGNGRTLRLSPPLLLFLLPLAEQPVAMEIYPDRFVDNRTGGPVTRHDLLLVLTDLTRLYVRVHLNTSTEGPIRLGSVSLDVASSGSGSGVRAVAVETCECPAGYSGTSCESCLPGFYRVGAVLFGGYCMQCECSSRSTHCDITGVCQGCSHNTTGPHCELCLPGFYRDPTNGDCRLCPCPLTEPSNSFSPTCVVEPSGQVSCDRCQPGYAGSNCERCASGFYGNPQVVGGACVSCECNSNVNMSEAGYCDAVTGECLRCLGNTAGKHCEACRPGYYGDAVITKDCKDCGCDVNGSSSSVCDITTGLNTLLLSQLGFFGLQSGRGCLPCGCIQSGSVSESCDQDGRCHCTEGVAGDKCDRCSRGYYGYHSRNCTECICDHTGGNCDPDSGECICPPNTEGDSCDRCETGYWGHDPSTGCKPCSCSAAGSSASRCHLLSGQCPCRDGFSGRSCDRCAPGYYGYPACSACDCDLAGTNETYCNKTLGVCECGWTGECVCKASVSGRRCEECVSGWFALSDQNPNGCFDCFCSGLSKDCEEQGGLTRVPVGLGPVLSLVSLSSQQSVVSGVYQQGGDMLLDTRQLNSSGLAGPLYWRLPHQAEGNQLMSYGGLLSYIITFYAEDGSGLSNQEPQVLMRGGILRKHTIFTDVVAPSNGIVTQHDIRLTEHTWKYFNSVSQRAVTRVDFMSILSKVQDVLIKASYGTGLQRRISNVTMEAAVRAESDSSQEKARLIESCLCPLGYSGRSCQVCSAGFFRQPQSELPAQSLKTMTVRPCLPCRCNNHSATCDPETGDCQDCQHHTSGRQCEVCSPGYYGNVSGSISDCSPCACPLVVNSFSPSCVSAAGGFRCTSCLTGYEGRRCERCSPGYHGNPTVPGGLCLPCGCSGWGSLHQVCDDLTGHCQCKPGVRGQSCDQCGERHVLHQEQCVSCIDGCSAVLLDDLDRLNDRILSVNLSAVAMAPYHQLVLLENRTKDFKIRLTSRHERSGVSELLLQRVSSLQDEIQVEIFYLVTLTWVPVVRSQEVFTPQQSNTSDLIGSVLQKGVGLLNQTNDGELTEDGAVRLEEAEVRLQRIRGVNLTAAGSAVNQELSLSEALLRLLQMDLMSRWTPGKDRLHALSNSLGVAMTTLQHARAPLGEAAERNSETEKLLDAAGALQRHLQVSPSSRQAARQNLGSALVAVHRLMEDGQTMQKDAVSLSAQLTNRSAVELLASQLDQLRPALRKHVEVLLVGLKTSSALENVHRAEGHAHQLQSHAHSLHRLVNGSQSPAPWALLDDDVIQRVGSAHQEAGSGLIAASLALHLTGQSEQTLAEEGGARLNVASRVLEESWQFNATAEVLQANVSMVTTKLQLARDGMENCSRLLHHPIRELQQLPPGDRPSAAGSSRLAQLQAEQAHLGLQGVLLRLQGLWLQLQNSSSVVEKTHITVRETSGLMGRAQATANEVQRRLEEAEHRTKQLLERLKPLSMLGETLSRNLSDIRELIDQARRQAASIKVAVQADRNCVRSYRPPVQSSNFNTLSLVLKTSRPNNLLFYLGSNTTVDFLAVEMHHGKVSLLWNLGSGTTQLQFPETDIANNRWTKINATRFGAHAALSVHQLDSRSAPLPAVTSPSPGLSRVLDIDRNTVIHIGGMGAFTQVALRQVDRWLHSSSFQGCLGEASLNEQNIGLWSYVSREGQCSGCFSSPQAEETSFYFDGSGFSMVQKSLKATSTSIVLLFKTLSPGGLLLYLASNNTRDFLSLELVEGHVRLAFDLGSGVLVQTSNRKYNTGVWFKVTLQRNKRKGYLSVMAADQSLEKEVLEAESPGTASDLNRYDLDPIYIGGFPSSRPIRRQVVSRAYVGCIKNMEIARSNFDLLKNAFGVRKGCVLKAVRSVSLLSGGFVQIAPPSFGQEAEFLFTFSSNNQSGVLLAAFSDDRVNRQVRPTQYFLSLHLVSGGVEAEVGDLGGATRKVKVLKSGGGSFGDGSEHSVVMTVNRKSLSLQVDDVHLKSAPLMFGGFSRLTPSSLFIGGLPPEKESRLPIRLRVSSQRFRGCIHHLVVGGALVDLSVAVRYKGAELNTCLLERSTAGAVLPDNPDIESMPAGDWFVLKCVAEQEISFLPSTAQFGSSSHSHMTFLINPGAFRKIVSVRLSVRSRALDGLMLLLSDAKQMDFVVLGLRGGRVRLSADLGKGPASVLSATVNDGHWHSVSAEVSRRSVSLTVDGSRPATASIKGNHLDVDRTLFLGGLPASVNGRRIGVSSSLPGCLRSVSLNGTMLDLSKPFSQHDVTSCFTKDQTGSYFNGSGHAEFMHDGYKVGADMAVSLEFRTSQSEGIFLGISSAKVDAVGLEMVDGQVVFNVNNGAGRMALRSTGPMLCDGRWHHLVARKTKHGLALSVDGTQYSAANPYPQSTSAETNNPVYLGGVPASVKQNCLSVRSGFRGCLRNLRLARSHLNLPLHLSSAHFLSGVTPDSCPAS</sequence>
<keyword evidence="7" id="KW-0677">Repeat</keyword>
<evidence type="ECO:0000256" key="5">
    <source>
        <dbReference type="ARBA" id="ARBA00022553"/>
    </source>
</evidence>
<dbReference type="InterPro" id="IPR056863">
    <property type="entry name" value="LMN_ATRN_NET-like_EGF"/>
</dbReference>
<evidence type="ECO:0000259" key="23">
    <source>
        <dbReference type="PROSITE" id="PS50027"/>
    </source>
</evidence>
<dbReference type="FunFam" id="2.10.25.10:FF:000188">
    <property type="entry name" value="Laminin subunit gamma 2"/>
    <property type="match status" value="1"/>
</dbReference>
<feature type="disulfide bond" evidence="20">
    <location>
        <begin position="448"/>
        <end position="457"/>
    </location>
</feature>
<evidence type="ECO:0000256" key="13">
    <source>
        <dbReference type="ARBA" id="ARBA00023292"/>
    </source>
</evidence>
<feature type="coiled-coil region" evidence="21">
    <location>
        <begin position="2020"/>
        <end position="2075"/>
    </location>
</feature>
<dbReference type="FunFam" id="2.10.25.10:FF:000065">
    <property type="entry name" value="Laminin subunit beta 1"/>
    <property type="match status" value="1"/>
</dbReference>
<dbReference type="GO" id="GO:0043010">
    <property type="term" value="P:camera-type eye development"/>
    <property type="evidence" value="ECO:0007669"/>
    <property type="project" value="TreeGrafter"/>
</dbReference>
<dbReference type="Pfam" id="PF24973">
    <property type="entry name" value="EGF_LMN_ATRN"/>
    <property type="match status" value="3"/>
</dbReference>
<dbReference type="PROSITE" id="PS00022">
    <property type="entry name" value="EGF_1"/>
    <property type="match status" value="1"/>
</dbReference>
<dbReference type="InterPro" id="IPR008211">
    <property type="entry name" value="Laminin_N"/>
</dbReference>
<feature type="disulfide bond" evidence="20">
    <location>
        <begin position="1490"/>
        <end position="1499"/>
    </location>
</feature>
<evidence type="ECO:0000259" key="22">
    <source>
        <dbReference type="PROSITE" id="PS50025"/>
    </source>
</evidence>
<keyword evidence="13 20" id="KW-0424">Laminin EGF-like domain</keyword>
<feature type="domain" description="Laminin EGF-like" evidence="23">
    <location>
        <begin position="1011"/>
        <end position="1056"/>
    </location>
</feature>
<dbReference type="GeneTree" id="ENSGT00940000157124"/>
<feature type="domain" description="Laminin G" evidence="22">
    <location>
        <begin position="2457"/>
        <end position="2643"/>
    </location>
</feature>
<feature type="disulfide bond" evidence="20">
    <location>
        <begin position="938"/>
        <end position="947"/>
    </location>
</feature>
<dbReference type="PANTHER" id="PTHR10574">
    <property type="entry name" value="NETRIN/LAMININ-RELATED"/>
    <property type="match status" value="1"/>
</dbReference>
<dbReference type="FunFam" id="2.10.25.10:FF:000189">
    <property type="entry name" value="Laminin subunit alpha 2"/>
    <property type="match status" value="1"/>
</dbReference>
<feature type="disulfide bond" evidence="20">
    <location>
        <begin position="1384"/>
        <end position="1393"/>
    </location>
</feature>
<feature type="domain" description="Laminin EGF-like" evidence="23">
    <location>
        <begin position="430"/>
        <end position="477"/>
    </location>
</feature>
<reference evidence="26" key="2">
    <citation type="submission" date="2025-08" db="UniProtKB">
        <authorList>
            <consortium name="Ensembl"/>
        </authorList>
    </citation>
    <scope>IDENTIFICATION</scope>
</reference>
<dbReference type="PROSITE" id="PS51117">
    <property type="entry name" value="LAMININ_NTER"/>
    <property type="match status" value="1"/>
</dbReference>
<dbReference type="CDD" id="cd00055">
    <property type="entry name" value="EGF_Lam"/>
    <property type="match status" value="14"/>
</dbReference>
<keyword evidence="12" id="KW-0325">Glycoprotein</keyword>
<dbReference type="PROSITE" id="PS01248">
    <property type="entry name" value="EGF_LAM_1"/>
    <property type="match status" value="3"/>
</dbReference>
<keyword evidence="5" id="KW-0597">Phosphoprotein</keyword>
<evidence type="ECO:0000313" key="27">
    <source>
        <dbReference type="Proteomes" id="UP000028760"/>
    </source>
</evidence>
<evidence type="ECO:0000256" key="9">
    <source>
        <dbReference type="ARBA" id="ARBA00022889"/>
    </source>
</evidence>
<feature type="domain" description="Laminin IV type A" evidence="24">
    <location>
        <begin position="1137"/>
        <end position="1322"/>
    </location>
</feature>
<evidence type="ECO:0000256" key="21">
    <source>
        <dbReference type="SAM" id="Coils"/>
    </source>
</evidence>
<feature type="domain" description="Laminin G" evidence="22">
    <location>
        <begin position="2274"/>
        <end position="2450"/>
    </location>
</feature>
<dbReference type="Pfam" id="PF00053">
    <property type="entry name" value="EGF_laminin"/>
    <property type="match status" value="12"/>
</dbReference>
<dbReference type="EMBL" id="AYCK01017478">
    <property type="status" value="NOT_ANNOTATED_CDS"/>
    <property type="molecule type" value="Genomic_DNA"/>
</dbReference>
<keyword evidence="6" id="KW-0732">Signal</keyword>
<evidence type="ECO:0000256" key="12">
    <source>
        <dbReference type="ARBA" id="ARBA00023180"/>
    </source>
</evidence>
<keyword evidence="3" id="KW-0964">Secreted</keyword>
<dbReference type="PRINTS" id="PR00011">
    <property type="entry name" value="EGFLAMININ"/>
</dbReference>
<keyword evidence="11 20" id="KW-1015">Disulfide bond</keyword>
<dbReference type="SMART" id="SM00281">
    <property type="entry name" value="LamB"/>
    <property type="match status" value="2"/>
</dbReference>
<evidence type="ECO:0000256" key="14">
    <source>
        <dbReference type="ARBA" id="ARBA00065595"/>
    </source>
</evidence>
<dbReference type="GO" id="GO:0005576">
    <property type="term" value="C:extracellular region"/>
    <property type="evidence" value="ECO:0007669"/>
    <property type="project" value="UniProtKB-ARBA"/>
</dbReference>
<feature type="domain" description="Laminin EGF-like" evidence="23">
    <location>
        <begin position="1469"/>
        <end position="1515"/>
    </location>
</feature>
<feature type="disulfide bond" evidence="20">
    <location>
        <begin position="739"/>
        <end position="748"/>
    </location>
</feature>
<dbReference type="GO" id="GO:0009887">
    <property type="term" value="P:animal organ morphogenesis"/>
    <property type="evidence" value="ECO:0007669"/>
    <property type="project" value="TreeGrafter"/>
</dbReference>
<feature type="disulfide bond" evidence="20">
    <location>
        <begin position="1011"/>
        <end position="1023"/>
    </location>
</feature>
<feature type="disulfide bond" evidence="20">
    <location>
        <begin position="1439"/>
        <end position="1448"/>
    </location>
</feature>
<comment type="function">
    <text evidence="1">Binding to cells via a high affinity receptor, laminin is thought to mediate the attachment, migration and organization of cells into tissues during embryonic development by interacting with other extracellular matrix components.</text>
</comment>
<dbReference type="Gene3D" id="2.60.120.200">
    <property type="match status" value="5"/>
</dbReference>
<organism evidence="26 27">
    <name type="scientific">Poecilia formosa</name>
    <name type="common">Amazon molly</name>
    <name type="synonym">Limia formosa</name>
    <dbReference type="NCBI Taxonomy" id="48698"/>
    <lineage>
        <taxon>Eukaryota</taxon>
        <taxon>Metazoa</taxon>
        <taxon>Chordata</taxon>
        <taxon>Craniata</taxon>
        <taxon>Vertebrata</taxon>
        <taxon>Euteleostomi</taxon>
        <taxon>Actinopterygii</taxon>
        <taxon>Neopterygii</taxon>
        <taxon>Teleostei</taxon>
        <taxon>Neoteleostei</taxon>
        <taxon>Acanthomorphata</taxon>
        <taxon>Ovalentaria</taxon>
        <taxon>Atherinomorphae</taxon>
        <taxon>Cyprinodontiformes</taxon>
        <taxon>Poeciliidae</taxon>
        <taxon>Poeciliinae</taxon>
        <taxon>Poecilia</taxon>
    </lineage>
</organism>
<dbReference type="GO" id="GO:0009888">
    <property type="term" value="P:tissue development"/>
    <property type="evidence" value="ECO:0007669"/>
    <property type="project" value="TreeGrafter"/>
</dbReference>
<dbReference type="InterPro" id="IPR000742">
    <property type="entry name" value="EGF"/>
</dbReference>
<feature type="disulfide bond" evidence="20">
    <location>
        <begin position="1013"/>
        <end position="1030"/>
    </location>
</feature>
<feature type="disulfide bond" evidence="20">
    <location>
        <begin position="849"/>
        <end position="858"/>
    </location>
</feature>
<dbReference type="Ensembl" id="ENSPFOT00000010734.2">
    <property type="protein sequence ID" value="ENSPFOP00000010719.2"/>
    <property type="gene ID" value="ENSPFOG00000009921.2"/>
</dbReference>
<dbReference type="SMART" id="SM00180">
    <property type="entry name" value="EGF_Lam"/>
    <property type="match status" value="14"/>
</dbReference>
<evidence type="ECO:0000256" key="4">
    <source>
        <dbReference type="ARBA" id="ARBA00022530"/>
    </source>
</evidence>
<dbReference type="STRING" id="48698.ENSPFOP00000010719"/>
<dbReference type="Gene3D" id="2.60.120.260">
    <property type="entry name" value="Galactose-binding domain-like"/>
    <property type="match status" value="1"/>
</dbReference>
<dbReference type="Gene3D" id="2.170.300.10">
    <property type="entry name" value="Tie2 ligand-binding domain superfamily"/>
    <property type="match status" value="2"/>
</dbReference>
<feature type="disulfide bond" evidence="20">
    <location>
        <begin position="983"/>
        <end position="992"/>
    </location>
</feature>
<keyword evidence="27" id="KW-1185">Reference proteome</keyword>
<dbReference type="FunFam" id="2.10.25.10:FF:000242">
    <property type="entry name" value="Laminin subunit alpha 1"/>
    <property type="match status" value="1"/>
</dbReference>
<feature type="disulfide bond" evidence="20">
    <location>
        <begin position="861"/>
        <end position="875"/>
    </location>
</feature>
<dbReference type="eggNOG" id="KOG1836">
    <property type="taxonomic scope" value="Eukaryota"/>
</dbReference>
<feature type="disulfide bond" evidence="20">
    <location>
        <begin position="377"/>
        <end position="389"/>
    </location>
</feature>
<evidence type="ECO:0000259" key="24">
    <source>
        <dbReference type="PROSITE" id="PS51115"/>
    </source>
</evidence>
<reference evidence="27" key="1">
    <citation type="submission" date="2013-10" db="EMBL/GenBank/DDBJ databases">
        <authorList>
            <person name="Schartl M."/>
            <person name="Warren W."/>
        </authorList>
    </citation>
    <scope>NUCLEOTIDE SEQUENCE [LARGE SCALE GENOMIC DNA]</scope>
    <source>
        <strain evidence="27">female</strain>
    </source>
</reference>
<feature type="domain" description="Laminin EGF-like" evidence="23">
    <location>
        <begin position="767"/>
        <end position="824"/>
    </location>
</feature>
<keyword evidence="10 21" id="KW-0175">Coiled coil</keyword>
<keyword evidence="8" id="KW-0084">Basement membrane</keyword>
<dbReference type="PROSITE" id="PS50027">
    <property type="entry name" value="EGF_LAM_2"/>
    <property type="match status" value="11"/>
</dbReference>
<evidence type="ECO:0000256" key="18">
    <source>
        <dbReference type="ARBA" id="ARBA00079116"/>
    </source>
</evidence>
<evidence type="ECO:0000256" key="1">
    <source>
        <dbReference type="ARBA" id="ARBA00002418"/>
    </source>
</evidence>
<feature type="domain" description="Laminin G" evidence="22">
    <location>
        <begin position="2685"/>
        <end position="2853"/>
    </location>
</feature>
<evidence type="ECO:0000256" key="2">
    <source>
        <dbReference type="ARBA" id="ARBA00004302"/>
    </source>
</evidence>
<dbReference type="SMART" id="SM00181">
    <property type="entry name" value="EGF"/>
    <property type="match status" value="12"/>
</dbReference>
<evidence type="ECO:0000256" key="8">
    <source>
        <dbReference type="ARBA" id="ARBA00022869"/>
    </source>
</evidence>
<dbReference type="InterPro" id="IPR000034">
    <property type="entry name" value="Laminin_IV"/>
</dbReference>
<dbReference type="InterPro" id="IPR050440">
    <property type="entry name" value="Laminin/Netrin_ECM"/>
</dbReference>
<dbReference type="Pfam" id="PF00052">
    <property type="entry name" value="Laminin_B"/>
    <property type="match status" value="2"/>
</dbReference>
<dbReference type="FunFam" id="2.10.25.10:FF:000051">
    <property type="entry name" value="Laminin subunit alpha 4"/>
    <property type="match status" value="1"/>
</dbReference>
<dbReference type="SMART" id="SM00282">
    <property type="entry name" value="LamG"/>
    <property type="match status" value="5"/>
</dbReference>
<evidence type="ECO:0000256" key="11">
    <source>
        <dbReference type="ARBA" id="ARBA00023157"/>
    </source>
</evidence>
<evidence type="ECO:0000256" key="7">
    <source>
        <dbReference type="ARBA" id="ARBA00022737"/>
    </source>
</evidence>
<comment type="subcellular location">
    <subcellularLocation>
        <location evidence="2">Secreted</location>
        <location evidence="2">Extracellular space</location>
        <location evidence="2">Extracellular matrix</location>
        <location evidence="2">Basement membrane</location>
    </subcellularLocation>
</comment>
<feature type="domain" description="Laminin EGF-like" evidence="23">
    <location>
        <begin position="825"/>
        <end position="877"/>
    </location>
</feature>
<evidence type="ECO:0000256" key="16">
    <source>
        <dbReference type="ARBA" id="ARBA00075127"/>
    </source>
</evidence>
<evidence type="ECO:0000256" key="10">
    <source>
        <dbReference type="ARBA" id="ARBA00023054"/>
    </source>
</evidence>
<dbReference type="Pfam" id="PF02210">
    <property type="entry name" value="Laminin_G_2"/>
    <property type="match status" value="2"/>
</dbReference>
<dbReference type="FunFam" id="2.10.25.10:FF:000094">
    <property type="entry name" value="Laminin subunit alpha-2"/>
    <property type="match status" value="1"/>
</dbReference>
<comment type="subunit">
    <text evidence="14">Laminin is a complex glycoprotein, consisting of three different polypeptide chains (alpha, beta, gamma), which are bound to each other by disulfide bonds into a cross-shaped molecule comprising one long and three short arms with globules at each end. Alpha-1 is a subunit of laminin-1 (laminin-111 or EHS laminin) and laminin-3 (laminin-121 or S-laminin).</text>
</comment>
<accession>A0A087XY66</accession>
<dbReference type="FunFam" id="2.10.25.10:FF:000209">
    <property type="entry name" value="Laminin subunit alpha 5"/>
    <property type="match status" value="1"/>
</dbReference>
<dbReference type="FunFam" id="2.10.25.10:FF:000069">
    <property type="entry name" value="Laminin subunit alpha 1"/>
    <property type="match status" value="1"/>
</dbReference>
<dbReference type="InterPro" id="IPR010307">
    <property type="entry name" value="Laminin_dom_II"/>
</dbReference>
<dbReference type="InterPro" id="IPR001791">
    <property type="entry name" value="Laminin_G"/>
</dbReference>
<feature type="disulfide bond" evidence="20">
    <location>
        <begin position="918"/>
        <end position="930"/>
    </location>
</feature>
<feature type="domain" description="Laminin G" evidence="22">
    <location>
        <begin position="2858"/>
        <end position="3035"/>
    </location>
</feature>
<dbReference type="PROSITE" id="PS51115">
    <property type="entry name" value="LAMININ_IVA"/>
    <property type="match status" value="2"/>
</dbReference>
<evidence type="ECO:0000256" key="19">
    <source>
        <dbReference type="PROSITE-ProRule" id="PRU00122"/>
    </source>
</evidence>
<dbReference type="OMA" id="TVRQHVH"/>
<feature type="disulfide bond" evidence="20">
    <location>
        <begin position="795"/>
        <end position="804"/>
    </location>
</feature>
<feature type="domain" description="Laminin G" evidence="22">
    <location>
        <begin position="2080"/>
        <end position="2266"/>
    </location>
</feature>
<feature type="disulfide bond" evidence="20">
    <location>
        <begin position="1032"/>
        <end position="1041"/>
    </location>
</feature>
<evidence type="ECO:0000256" key="6">
    <source>
        <dbReference type="ARBA" id="ARBA00022729"/>
    </source>
</evidence>
<dbReference type="FunFam" id="2.10.25.10:FF:000033">
    <property type="entry name" value="Laminin subunit alpha 2"/>
    <property type="match status" value="2"/>
</dbReference>
<feature type="disulfide bond" evidence="20">
    <location>
        <begin position="1469"/>
        <end position="1481"/>
    </location>
</feature>
<protein>
    <recommendedName>
        <fullName evidence="15">Laminin subunit alpha-1</fullName>
    </recommendedName>
    <alternativeName>
        <fullName evidence="17">Laminin-1 subunit alpha</fullName>
    </alternativeName>
    <alternativeName>
        <fullName evidence="18">Laminin-3 subunit alpha</fullName>
    </alternativeName>
    <alternativeName>
        <fullName evidence="16">S-laminin subunit alpha</fullName>
    </alternativeName>
</protein>
<dbReference type="GO" id="GO:0048514">
    <property type="term" value="P:blood vessel morphogenesis"/>
    <property type="evidence" value="ECO:0007669"/>
    <property type="project" value="TreeGrafter"/>
</dbReference>
<reference evidence="26" key="3">
    <citation type="submission" date="2025-09" db="UniProtKB">
        <authorList>
            <consortium name="Ensembl"/>
        </authorList>
    </citation>
    <scope>IDENTIFICATION</scope>
</reference>
<dbReference type="SUPFAM" id="SSF49899">
    <property type="entry name" value="Concanavalin A-like lectins/glucanases"/>
    <property type="match status" value="5"/>
</dbReference>
<feature type="domain" description="Laminin EGF-like" evidence="23">
    <location>
        <begin position="1414"/>
        <end position="1468"/>
    </location>
</feature>
<evidence type="ECO:0000256" key="15">
    <source>
        <dbReference type="ARBA" id="ARBA00072594"/>
    </source>
</evidence>